<gene>
    <name evidence="2" type="ORF">AB1Y20_007770</name>
</gene>
<keyword evidence="3" id="KW-1185">Reference proteome</keyword>
<dbReference type="Pfam" id="PF00400">
    <property type="entry name" value="WD40"/>
    <property type="match status" value="1"/>
</dbReference>
<comment type="caution">
    <text evidence="2">The sequence shown here is derived from an EMBL/GenBank/DDBJ whole genome shotgun (WGS) entry which is preliminary data.</text>
</comment>
<dbReference type="SMART" id="SM00320">
    <property type="entry name" value="WD40"/>
    <property type="match status" value="6"/>
</dbReference>
<dbReference type="SUPFAM" id="SSF50978">
    <property type="entry name" value="WD40 repeat-like"/>
    <property type="match status" value="3"/>
</dbReference>
<accession>A0AB34IRW0</accession>
<dbReference type="InterPro" id="IPR015943">
    <property type="entry name" value="WD40/YVTN_repeat-like_dom_sf"/>
</dbReference>
<reference evidence="2 3" key="1">
    <citation type="journal article" date="2024" name="Science">
        <title>Giant polyketide synthase enzymes in the biosynthesis of giant marine polyether toxins.</title>
        <authorList>
            <person name="Fallon T.R."/>
            <person name="Shende V.V."/>
            <person name="Wierzbicki I.H."/>
            <person name="Pendleton A.L."/>
            <person name="Watervoot N.F."/>
            <person name="Auber R.P."/>
            <person name="Gonzalez D.J."/>
            <person name="Wisecaver J.H."/>
            <person name="Moore B.S."/>
        </authorList>
    </citation>
    <scope>NUCLEOTIDE SEQUENCE [LARGE SCALE GENOMIC DNA]</scope>
    <source>
        <strain evidence="2 3">12B1</strain>
    </source>
</reference>
<evidence type="ECO:0000313" key="2">
    <source>
        <dbReference type="EMBL" id="KAL1506906.1"/>
    </source>
</evidence>
<name>A0AB34IRW0_PRYPA</name>
<evidence type="ECO:0000313" key="3">
    <source>
        <dbReference type="Proteomes" id="UP001515480"/>
    </source>
</evidence>
<evidence type="ECO:0000256" key="1">
    <source>
        <dbReference type="SAM" id="MobiDB-lite"/>
    </source>
</evidence>
<protein>
    <recommendedName>
        <fullName evidence="4">Non-specific serine/threonine protein kinase</fullName>
    </recommendedName>
</protein>
<organism evidence="2 3">
    <name type="scientific">Prymnesium parvum</name>
    <name type="common">Toxic golden alga</name>
    <dbReference type="NCBI Taxonomy" id="97485"/>
    <lineage>
        <taxon>Eukaryota</taxon>
        <taxon>Haptista</taxon>
        <taxon>Haptophyta</taxon>
        <taxon>Prymnesiophyceae</taxon>
        <taxon>Prymnesiales</taxon>
        <taxon>Prymnesiaceae</taxon>
        <taxon>Prymnesium</taxon>
    </lineage>
</organism>
<dbReference type="InterPro" id="IPR001680">
    <property type="entry name" value="WD40_rpt"/>
</dbReference>
<feature type="region of interest" description="Disordered" evidence="1">
    <location>
        <begin position="199"/>
        <end position="218"/>
    </location>
</feature>
<proteinExistence type="predicted"/>
<dbReference type="GO" id="GO:0005737">
    <property type="term" value="C:cytoplasm"/>
    <property type="evidence" value="ECO:0007669"/>
    <property type="project" value="TreeGrafter"/>
</dbReference>
<evidence type="ECO:0008006" key="4">
    <source>
        <dbReference type="Google" id="ProtNLM"/>
    </source>
</evidence>
<dbReference type="InterPro" id="IPR016024">
    <property type="entry name" value="ARM-type_fold"/>
</dbReference>
<dbReference type="PANTHER" id="PTHR44099">
    <property type="entry name" value="RABCONNECTIN-3B, ISOFORM A"/>
    <property type="match status" value="1"/>
</dbReference>
<dbReference type="Proteomes" id="UP001515480">
    <property type="component" value="Unassembled WGS sequence"/>
</dbReference>
<dbReference type="EMBL" id="JBGBPQ010000018">
    <property type="protein sequence ID" value="KAL1506906.1"/>
    <property type="molecule type" value="Genomic_DNA"/>
</dbReference>
<dbReference type="AlphaFoldDB" id="A0AB34IRW0"/>
<dbReference type="PANTHER" id="PTHR44099:SF4">
    <property type="entry name" value="RABCONNECTIN-3B, ISOFORM A"/>
    <property type="match status" value="1"/>
</dbReference>
<dbReference type="InterPro" id="IPR036322">
    <property type="entry name" value="WD40_repeat_dom_sf"/>
</dbReference>
<dbReference type="InterPro" id="IPR049916">
    <property type="entry name" value="WDR72-like"/>
</dbReference>
<sequence length="1275" mass="135434">MSILVPVAAWPAPPLHEVTFLLSTHLERAAVITGCSTGQLCLWTTDASAEHNLLPRVVLLGHTSPVLWIACCLFEHSDAVVSLCEQGHLGVWDPTDGRCLSSSTTPTLGGARATSAAYLPHRGRVAVGGASPRLLVLSLCAALSASTSGDAVSLLCLTTENSLCGWILTDGAEGRLDATPHHRVKRSIAVLDGRLGRAAGGEAGEDESFAPSPSEQPPLWLPPPLLPCPRFAQLSADGRLLLWLSAAGEIEVLETASSADDSGAEAEGATASLPSKLFRHSCKLEQKHRPAVSTPGRGERVLLRLEACASLSPDGWAAATLLQLRDGLALVAWSSALSPRAIRVPSHSPCLISDAEATPLCDPPPHVPTCVGLAHAWAAAAHEEEVFISAAGDGTLHLLHLQRPLGDEAAPLVPLVPFHTARMAHGWEMVQSKGVSASALLLRQGLPTAMLLGHIDGSISAVSLPGGSETVRGSLISHKARVTSLLGLKAAARCTTFASAAADGSVCLWALSVAPPHAAAPSSLRPLKLFHQHAGSVRALLQPPPEVTCASALNLAHCFLSVGTDGALVLYDAAEPPGEAEEGAARTDAKCLAVLSGHAEPIHELVWRPFERLLFCRCTHAALEDSALYIWQVPSGRLERVLRGADAAAHLLAMRAAPLAQSVPDITSARELRAAAHKRVLEHVCLSLGAASAPLHVMVFNIRRLAALAKQRAAVREEEFQRHEGGTRTSFVHSNELPLGSADDVRGAPVDIAACQAALSYITCWGVDASFDERCREEIGLSPPAAHVSFGVRGHGYHFSFLTPRMQSSQHRWQCSPHLTALHSLAAVALATTLMSCPGYDEVRNICSSLVTYFSVVLPEKLPSFSAPSLSLLARHYVDSSDEVQQAARAMMEGTLMRMRPEIRAQIAAAWSPRVLRVGLPAKAAADLTSPQGVSLLVLAVLASQFGTPLEPHVSNVLVHNLVRLLDHPLVAHRAWAAETLGKGYHIWRSHLADPNRPAAKPSDLEARPPPCATSPSDLIRAIFRLSLAQSEEASDAKLREGGNGMASLRTQSTFEAALMALGAMELRLFCSLMGDFAVQSSGGAAMRLAAVTALVALVRSRGLSLEAELPVVVEAVMKPLDPSVSSMREASLHASTSALRELVKRYPMMAFHQGTQRLAVGTVEGVVLVYDLRTATKWRILQGHEKAVSVLAFSSLGDQLASVSVLDRTLRWWLAGSTGFFSFLGLQSSSQHVTTLDDLPFADQPLTLGLEWKSPTTVKVTCNKQLVGEYSKVG</sequence>
<dbReference type="Gene3D" id="2.130.10.10">
    <property type="entry name" value="YVTN repeat-like/Quinoprotein amine dehydrogenase"/>
    <property type="match status" value="3"/>
</dbReference>
<dbReference type="SUPFAM" id="SSF48371">
    <property type="entry name" value="ARM repeat"/>
    <property type="match status" value="1"/>
</dbReference>